<evidence type="ECO:0000313" key="1">
    <source>
        <dbReference type="EMBL" id="CAJ2648409.1"/>
    </source>
</evidence>
<comment type="caution">
    <text evidence="1">The sequence shown here is derived from an EMBL/GenBank/DDBJ whole genome shotgun (WGS) entry which is preliminary data.</text>
</comment>
<accession>A0ACB0JTJ2</accession>
<gene>
    <name evidence="1" type="ORF">MILVUS5_LOCUS16764</name>
</gene>
<organism evidence="1 2">
    <name type="scientific">Trifolium pratense</name>
    <name type="common">Red clover</name>
    <dbReference type="NCBI Taxonomy" id="57577"/>
    <lineage>
        <taxon>Eukaryota</taxon>
        <taxon>Viridiplantae</taxon>
        <taxon>Streptophyta</taxon>
        <taxon>Embryophyta</taxon>
        <taxon>Tracheophyta</taxon>
        <taxon>Spermatophyta</taxon>
        <taxon>Magnoliopsida</taxon>
        <taxon>eudicotyledons</taxon>
        <taxon>Gunneridae</taxon>
        <taxon>Pentapetalae</taxon>
        <taxon>rosids</taxon>
        <taxon>fabids</taxon>
        <taxon>Fabales</taxon>
        <taxon>Fabaceae</taxon>
        <taxon>Papilionoideae</taxon>
        <taxon>50 kb inversion clade</taxon>
        <taxon>NPAAA clade</taxon>
        <taxon>Hologalegina</taxon>
        <taxon>IRL clade</taxon>
        <taxon>Trifolieae</taxon>
        <taxon>Trifolium</taxon>
    </lineage>
</organism>
<protein>
    <submittedName>
        <fullName evidence="1">Uncharacterized protein</fullName>
    </submittedName>
</protein>
<proteinExistence type="predicted"/>
<dbReference type="EMBL" id="CASHSV030000109">
    <property type="protein sequence ID" value="CAJ2648409.1"/>
    <property type="molecule type" value="Genomic_DNA"/>
</dbReference>
<evidence type="ECO:0000313" key="2">
    <source>
        <dbReference type="Proteomes" id="UP001177021"/>
    </source>
</evidence>
<sequence>MKNSNNQQSLNSISRHFNSNNLQLIRFLSYFIFLAFGVTIGIIISFYLKTFNLSFQFTQFSSQKESQIPSPPLQPVVYNSSLNHTHIGLKKFIEPSHVVHDLSDDELLWRASLSPKIDEYPFDRVPKVAFLFLVRGPVTLAPLWEKFFQGHNGYYSIYVHSNPSYNGSEVESPVFHGRRIPSKKVEWGKFNMIEAERRLLANALLDFSNQRFVLISESCIPLFNFSTIYSYLMNSTQNYVMAYDKPSSVGRGRYRIKMSPTIKLRQWRKGSQWFEMDRKLALEVISDRTYYPTFEKYCTGSCYADEHYLPTLVSIKFWKRNSNRSLTWVDWSKGGPHPVKYVRPEVTCEFLENLRNQTCEYNGNSTNVCFLFARKFLPTSLTRLMRFAPKVMHL</sequence>
<keyword evidence="2" id="KW-1185">Reference proteome</keyword>
<reference evidence="1" key="1">
    <citation type="submission" date="2023-10" db="EMBL/GenBank/DDBJ databases">
        <authorList>
            <person name="Rodriguez Cubillos JULIANA M."/>
            <person name="De Vega J."/>
        </authorList>
    </citation>
    <scope>NUCLEOTIDE SEQUENCE</scope>
</reference>
<dbReference type="Proteomes" id="UP001177021">
    <property type="component" value="Unassembled WGS sequence"/>
</dbReference>
<name>A0ACB0JTJ2_TRIPR</name>